<dbReference type="AlphaFoldDB" id="A0A5N5JCM4"/>
<proteinExistence type="predicted"/>
<dbReference type="EMBL" id="VDCV01000017">
    <property type="protein sequence ID" value="KAB5516316.1"/>
    <property type="molecule type" value="Genomic_DNA"/>
</dbReference>
<evidence type="ECO:0000313" key="2">
    <source>
        <dbReference type="Proteomes" id="UP000326939"/>
    </source>
</evidence>
<name>A0A5N5JCM4_9ROSI</name>
<keyword evidence="2" id="KW-1185">Reference proteome</keyword>
<sequence>MEASSNRRGGSSYGGAAPCRSRCFLSFNLGFMSPLFNSFLSFSNVCREGPSTRPVASSDEIQLRIDPIHGDVDAEVIGHRSQVRQRRNVSSSLILRNESKISLRVLISRF</sequence>
<organism evidence="1 2">
    <name type="scientific">Salix brachista</name>
    <dbReference type="NCBI Taxonomy" id="2182728"/>
    <lineage>
        <taxon>Eukaryota</taxon>
        <taxon>Viridiplantae</taxon>
        <taxon>Streptophyta</taxon>
        <taxon>Embryophyta</taxon>
        <taxon>Tracheophyta</taxon>
        <taxon>Spermatophyta</taxon>
        <taxon>Magnoliopsida</taxon>
        <taxon>eudicotyledons</taxon>
        <taxon>Gunneridae</taxon>
        <taxon>Pentapetalae</taxon>
        <taxon>rosids</taxon>
        <taxon>fabids</taxon>
        <taxon>Malpighiales</taxon>
        <taxon>Salicaceae</taxon>
        <taxon>Saliceae</taxon>
        <taxon>Salix</taxon>
    </lineage>
</organism>
<protein>
    <submittedName>
        <fullName evidence="1">Uncharacterized protein</fullName>
    </submittedName>
</protein>
<evidence type="ECO:0000313" key="1">
    <source>
        <dbReference type="EMBL" id="KAB5516316.1"/>
    </source>
</evidence>
<reference evidence="2" key="1">
    <citation type="journal article" date="2019" name="Gigascience">
        <title>De novo genome assembly of the endangered Acer yangbiense, a plant species with extremely small populations endemic to Yunnan Province, China.</title>
        <authorList>
            <person name="Yang J."/>
            <person name="Wariss H.M."/>
            <person name="Tao L."/>
            <person name="Zhang R."/>
            <person name="Yun Q."/>
            <person name="Hollingsworth P."/>
            <person name="Dao Z."/>
            <person name="Luo G."/>
            <person name="Guo H."/>
            <person name="Ma Y."/>
            <person name="Sun W."/>
        </authorList>
    </citation>
    <scope>NUCLEOTIDE SEQUENCE [LARGE SCALE GENOMIC DNA]</scope>
    <source>
        <strain evidence="2">cv. br00</strain>
    </source>
</reference>
<dbReference type="Proteomes" id="UP000326939">
    <property type="component" value="Chromosome 17"/>
</dbReference>
<comment type="caution">
    <text evidence="1">The sequence shown here is derived from an EMBL/GenBank/DDBJ whole genome shotgun (WGS) entry which is preliminary data.</text>
</comment>
<accession>A0A5N5JCM4</accession>
<gene>
    <name evidence="1" type="ORF">DKX38_026964</name>
</gene>